<evidence type="ECO:0000313" key="8">
    <source>
        <dbReference type="Proteomes" id="UP001604335"/>
    </source>
</evidence>
<dbReference type="Pfam" id="PF10589">
    <property type="entry name" value="NADH_4Fe-4S"/>
    <property type="match status" value="1"/>
</dbReference>
<dbReference type="PANTHER" id="PTHR43578">
    <property type="entry name" value="NADH-QUINONE OXIDOREDUCTASE SUBUNIT F"/>
    <property type="match status" value="1"/>
</dbReference>
<gene>
    <name evidence="7" type="ORF">VPK24_02445</name>
</gene>
<dbReference type="InterPro" id="IPR001949">
    <property type="entry name" value="NADH-UbQ_OxRdtase_51kDa_CS"/>
</dbReference>
<evidence type="ECO:0000256" key="5">
    <source>
        <dbReference type="ARBA" id="ARBA00023014"/>
    </source>
</evidence>
<evidence type="ECO:0000256" key="3">
    <source>
        <dbReference type="ARBA" id="ARBA00022723"/>
    </source>
</evidence>
<protein>
    <submittedName>
        <fullName evidence="7">NuoF family protein</fullName>
    </submittedName>
</protein>
<dbReference type="InterPro" id="IPR036249">
    <property type="entry name" value="Thioredoxin-like_sf"/>
</dbReference>
<keyword evidence="2" id="KW-0004">4Fe-4S</keyword>
<dbReference type="SUPFAM" id="SSF142984">
    <property type="entry name" value="Nqo1 middle domain-like"/>
    <property type="match status" value="1"/>
</dbReference>
<dbReference type="EMBL" id="JAZAQF010000012">
    <property type="protein sequence ID" value="MFG3816482.1"/>
    <property type="molecule type" value="Genomic_DNA"/>
</dbReference>
<dbReference type="InterPro" id="IPR037207">
    <property type="entry name" value="Nuop51_4Fe4S-bd_sf"/>
</dbReference>
<proteinExistence type="inferred from homology"/>
<dbReference type="Gene3D" id="6.10.250.1450">
    <property type="match status" value="1"/>
</dbReference>
<keyword evidence="8" id="KW-1185">Reference proteome</keyword>
<evidence type="ECO:0000256" key="2">
    <source>
        <dbReference type="ARBA" id="ARBA00022485"/>
    </source>
</evidence>
<keyword evidence="3" id="KW-0479">Metal-binding</keyword>
<dbReference type="RefSeq" id="WP_099535038.1">
    <property type="nucleotide sequence ID" value="NZ_JAZAQF010000012.1"/>
</dbReference>
<dbReference type="PANTHER" id="PTHR43578:SF3">
    <property type="entry name" value="NADH-QUINONE OXIDOREDUCTASE SUBUNIT F"/>
    <property type="match status" value="1"/>
</dbReference>
<dbReference type="Gene3D" id="3.40.50.11540">
    <property type="entry name" value="NADH-ubiquinone oxidoreductase 51kDa subunit"/>
    <property type="match status" value="1"/>
</dbReference>
<evidence type="ECO:0000313" key="7">
    <source>
        <dbReference type="EMBL" id="MFG3816482.1"/>
    </source>
</evidence>
<keyword evidence="4" id="KW-0408">Iron</keyword>
<dbReference type="PROSITE" id="PS00645">
    <property type="entry name" value="COMPLEX1_51K_2"/>
    <property type="match status" value="1"/>
</dbReference>
<dbReference type="Pfam" id="PF01257">
    <property type="entry name" value="2Fe-2S_thioredx"/>
    <property type="match status" value="1"/>
</dbReference>
<evidence type="ECO:0000256" key="4">
    <source>
        <dbReference type="ARBA" id="ARBA00023004"/>
    </source>
</evidence>
<dbReference type="SUPFAM" id="SSF140490">
    <property type="entry name" value="Nqo1C-terminal domain-like"/>
    <property type="match status" value="1"/>
</dbReference>
<sequence length="543" mass="58293">MDGHELLDLAEQCAQAKKPIRVHCCTSTGCQAARSLEVKKALEKRVQDCQLADRVEVVGVGCMGFCGQGPMVELDSTDPQVTTTHYEKVTPEQAPSIIDTIQGGQTDALQGNSQHPFFAKQLLIVRNHSGKVDPERIEESIALGAYQALHHALFELTPEAVVQEISKSGLRGRGGAGYPTGLKWATVAKMPPGQKYVICNGDEGDPGAFMDRSVLESDPHRILEGMAIAGYAVGADQGFIYVRAEYPLAIHRLQKAIQQAKQKGFLGSQIFGSGFDFKVDIRVGAGAFVCGEETALIASVEGKRGTPRPRPPYPAISGLWQAPTLINNVETFANIAPIIRKGADWFAGIGTETSKGTKIFSLTGKVCNTGLIEVPMGISLRTIVEEMGGGVSEGQVKAVQTGGPSGGCIPSSYLDTPVDYESLAALGSMMGSGGMVVMDDKTSMVEVARFYMEFCRSESCGRCVPCRTGTVQLHDLLTKLVEGRGTAFDLAQMESLCQVVRHTSLCGLGMSAPNPIVSTLRYFPEEYQALLQPDRWRIPATVS</sequence>
<organism evidence="7 8">
    <name type="scientific">Limnothrix redekei LRLZ20PSL1</name>
    <dbReference type="NCBI Taxonomy" id="3112953"/>
    <lineage>
        <taxon>Bacteria</taxon>
        <taxon>Bacillati</taxon>
        <taxon>Cyanobacteriota</taxon>
        <taxon>Cyanophyceae</taxon>
        <taxon>Pseudanabaenales</taxon>
        <taxon>Pseudanabaenaceae</taxon>
        <taxon>Limnothrix</taxon>
    </lineage>
</organism>
<dbReference type="Gene3D" id="3.40.30.10">
    <property type="entry name" value="Glutaredoxin"/>
    <property type="match status" value="1"/>
</dbReference>
<reference evidence="8" key="1">
    <citation type="journal article" date="2024" name="Algal Res.">
        <title>Biochemical, toxicological and genomic investigation of a high-biomass producing Limnothrix strain isolated from Italian shallow drinking water reservoir.</title>
        <authorList>
            <person name="Simonazzi M."/>
            <person name="Shishido T.K."/>
            <person name="Delbaje E."/>
            <person name="Wahlsten M."/>
            <person name="Fewer D.P."/>
            <person name="Sivonen K."/>
            <person name="Pezzolesi L."/>
            <person name="Pistocchi R."/>
        </authorList>
    </citation>
    <scope>NUCLEOTIDE SEQUENCE [LARGE SCALE GENOMIC DNA]</scope>
    <source>
        <strain evidence="8">LRLZ20PSL1</strain>
    </source>
</reference>
<dbReference type="Gene3D" id="1.20.1440.230">
    <property type="entry name" value="NADH-ubiquinone oxidoreductase 51kDa subunit, iron-sulphur binding domain"/>
    <property type="match status" value="1"/>
</dbReference>
<dbReference type="InterPro" id="IPR019575">
    <property type="entry name" value="Nuop51_4Fe4S-bd"/>
</dbReference>
<dbReference type="Pfam" id="PF01512">
    <property type="entry name" value="Complex1_51K"/>
    <property type="match status" value="1"/>
</dbReference>
<name>A0ABW7C6Y4_9CYAN</name>
<evidence type="ECO:0000256" key="1">
    <source>
        <dbReference type="ARBA" id="ARBA00007523"/>
    </source>
</evidence>
<dbReference type="SUPFAM" id="SSF52833">
    <property type="entry name" value="Thioredoxin-like"/>
    <property type="match status" value="1"/>
</dbReference>
<evidence type="ECO:0000259" key="6">
    <source>
        <dbReference type="SMART" id="SM00928"/>
    </source>
</evidence>
<dbReference type="SUPFAM" id="SSF142019">
    <property type="entry name" value="Nqo1 FMN-binding domain-like"/>
    <property type="match status" value="1"/>
</dbReference>
<dbReference type="Proteomes" id="UP001604335">
    <property type="component" value="Unassembled WGS sequence"/>
</dbReference>
<comment type="similarity">
    <text evidence="1">Belongs to the complex I 51 kDa subunit family.</text>
</comment>
<dbReference type="InterPro" id="IPR037225">
    <property type="entry name" value="Nuo51_FMN-bd_sf"/>
</dbReference>
<dbReference type="CDD" id="cd02980">
    <property type="entry name" value="TRX_Fd_family"/>
    <property type="match status" value="1"/>
</dbReference>
<dbReference type="Gene3D" id="3.10.20.600">
    <property type="match status" value="1"/>
</dbReference>
<comment type="caution">
    <text evidence="7">The sequence shown here is derived from an EMBL/GenBank/DDBJ whole genome shotgun (WGS) entry which is preliminary data.</text>
</comment>
<keyword evidence="5" id="KW-0411">Iron-sulfur</keyword>
<feature type="domain" description="NADH-ubiquinone oxidoreductase 51kDa subunit iron-sulphur binding" evidence="6">
    <location>
        <begin position="445"/>
        <end position="490"/>
    </location>
</feature>
<dbReference type="InterPro" id="IPR011538">
    <property type="entry name" value="Nuo51_FMN-bd"/>
</dbReference>
<accession>A0ABW7C6Y4</accession>
<dbReference type="SMART" id="SM00928">
    <property type="entry name" value="NADH_4Fe-4S"/>
    <property type="match status" value="1"/>
</dbReference>